<proteinExistence type="predicted"/>
<dbReference type="GO" id="GO:0005737">
    <property type="term" value="C:cytoplasm"/>
    <property type="evidence" value="ECO:0007669"/>
    <property type="project" value="TreeGrafter"/>
</dbReference>
<dbReference type="InterPro" id="IPR052557">
    <property type="entry name" value="CAP/Cytokinesis_protein"/>
</dbReference>
<name>A0A1H7EXL5_9FIRM</name>
<dbReference type="AlphaFoldDB" id="A0A1H7EXL5"/>
<feature type="transmembrane region" description="Helical" evidence="1">
    <location>
        <begin position="7"/>
        <end position="31"/>
    </location>
</feature>
<accession>A0A1H7EXL5</accession>
<dbReference type="SUPFAM" id="SSF54001">
    <property type="entry name" value="Cysteine proteinases"/>
    <property type="match status" value="1"/>
</dbReference>
<dbReference type="Proteomes" id="UP000182321">
    <property type="component" value="Unassembled WGS sequence"/>
</dbReference>
<dbReference type="RefSeq" id="WP_074788653.1">
    <property type="nucleotide sequence ID" value="NZ_FNZX01000003.1"/>
</dbReference>
<evidence type="ECO:0000259" key="2">
    <source>
        <dbReference type="SMART" id="SM00460"/>
    </source>
</evidence>
<feature type="domain" description="Transglutaminase-like" evidence="2">
    <location>
        <begin position="215"/>
        <end position="271"/>
    </location>
</feature>
<dbReference type="PANTHER" id="PTHR46333:SF2">
    <property type="entry name" value="CYTOKINESIS PROTEIN 3"/>
    <property type="match status" value="1"/>
</dbReference>
<keyword evidence="4" id="KW-1185">Reference proteome</keyword>
<dbReference type="PANTHER" id="PTHR46333">
    <property type="entry name" value="CYTOKINESIS PROTEIN 3"/>
    <property type="match status" value="1"/>
</dbReference>
<dbReference type="Gene3D" id="3.10.620.30">
    <property type="match status" value="1"/>
</dbReference>
<evidence type="ECO:0000313" key="3">
    <source>
        <dbReference type="EMBL" id="SEK17847.1"/>
    </source>
</evidence>
<dbReference type="SMART" id="SM00460">
    <property type="entry name" value="TGc"/>
    <property type="match status" value="1"/>
</dbReference>
<keyword evidence="1" id="KW-0812">Transmembrane</keyword>
<organism evidence="3 4">
    <name type="scientific">Pseudobutyrivibrio ruminis</name>
    <dbReference type="NCBI Taxonomy" id="46206"/>
    <lineage>
        <taxon>Bacteria</taxon>
        <taxon>Bacillati</taxon>
        <taxon>Bacillota</taxon>
        <taxon>Clostridia</taxon>
        <taxon>Lachnospirales</taxon>
        <taxon>Lachnospiraceae</taxon>
        <taxon>Pseudobutyrivibrio</taxon>
    </lineage>
</organism>
<sequence length="401" mass="46252">MKRFIHTIVNLIAALLIMTGLFIAVCLFLSFTKDDFDLEGLTSVRSVSDLVEWYNGESMEAMIGEPVIVESVSYDRYVYQTLSEEEQETYDQIYDCIINYKDKVTLSTKDKAVLAKAYEGVMADYGNLFWISGYQYNTYASGSNILGLEFEPKYTMNQEQRDIYQVKIDSVVADWLYGINPEASDFDKALYVFETLIEKVDYDADSQENQNILSVFIYQSTVCQGYADAAWYLLDQLGIKSTIVTGTANNESHAWNLVYLDDAYYYMDVTWGNSKYLDDNNDTSKRINYAYFAMTTEEISQNHVITSSFEVPECLSNADNYFVKKGLYYDWFGVDSIGNRLAASYSAGDEEISLKFSNSDLYTRVQSYFFDEKHISDYIQELESVYYLLDENSNVITIKWR</sequence>
<dbReference type="Pfam" id="PF01841">
    <property type="entry name" value="Transglut_core"/>
    <property type="match status" value="1"/>
</dbReference>
<protein>
    <submittedName>
        <fullName evidence="3">Transglutaminase-like superfamily protein</fullName>
    </submittedName>
</protein>
<keyword evidence="1" id="KW-0472">Membrane</keyword>
<gene>
    <name evidence="3" type="ORF">SAMN02910377_00118</name>
</gene>
<keyword evidence="1" id="KW-1133">Transmembrane helix</keyword>
<evidence type="ECO:0000313" key="4">
    <source>
        <dbReference type="Proteomes" id="UP000182321"/>
    </source>
</evidence>
<dbReference type="InterPro" id="IPR038765">
    <property type="entry name" value="Papain-like_cys_pep_sf"/>
</dbReference>
<reference evidence="4" key="1">
    <citation type="submission" date="2016-10" db="EMBL/GenBank/DDBJ databases">
        <authorList>
            <person name="Varghese N."/>
        </authorList>
    </citation>
    <scope>NUCLEOTIDE SEQUENCE [LARGE SCALE GENOMIC DNA]</scope>
    <source>
        <strain evidence="4">ACV-9</strain>
    </source>
</reference>
<evidence type="ECO:0000256" key="1">
    <source>
        <dbReference type="SAM" id="Phobius"/>
    </source>
</evidence>
<dbReference type="EMBL" id="FNZX01000003">
    <property type="protein sequence ID" value="SEK17847.1"/>
    <property type="molecule type" value="Genomic_DNA"/>
</dbReference>
<dbReference type="InterPro" id="IPR002931">
    <property type="entry name" value="Transglutaminase-like"/>
</dbReference>